<organism evidence="2 3">
    <name type="scientific">Apostasia shenzhenica</name>
    <dbReference type="NCBI Taxonomy" id="1088818"/>
    <lineage>
        <taxon>Eukaryota</taxon>
        <taxon>Viridiplantae</taxon>
        <taxon>Streptophyta</taxon>
        <taxon>Embryophyta</taxon>
        <taxon>Tracheophyta</taxon>
        <taxon>Spermatophyta</taxon>
        <taxon>Magnoliopsida</taxon>
        <taxon>Liliopsida</taxon>
        <taxon>Asparagales</taxon>
        <taxon>Orchidaceae</taxon>
        <taxon>Apostasioideae</taxon>
        <taxon>Apostasia</taxon>
    </lineage>
</organism>
<keyword evidence="1" id="KW-0812">Transmembrane</keyword>
<keyword evidence="3" id="KW-1185">Reference proteome</keyword>
<name>A0A2I0AA65_9ASPA</name>
<dbReference type="Proteomes" id="UP000236161">
    <property type="component" value="Unassembled WGS sequence"/>
</dbReference>
<gene>
    <name evidence="2" type="ORF">AXF42_Ash020398</name>
</gene>
<proteinExistence type="predicted"/>
<keyword evidence="1" id="KW-0472">Membrane</keyword>
<keyword evidence="1" id="KW-1133">Transmembrane helix</keyword>
<sequence length="51" mass="5516">MQNRTPRVIAAYLSGYSLKNFAYVIAVAAETFVLAVGFGQNKVCVLISSSF</sequence>
<evidence type="ECO:0000256" key="1">
    <source>
        <dbReference type="SAM" id="Phobius"/>
    </source>
</evidence>
<protein>
    <submittedName>
        <fullName evidence="2">Uncharacterized protein</fullName>
    </submittedName>
</protein>
<evidence type="ECO:0000313" key="2">
    <source>
        <dbReference type="EMBL" id="PKA52437.1"/>
    </source>
</evidence>
<dbReference type="AlphaFoldDB" id="A0A2I0AA65"/>
<accession>A0A2I0AA65</accession>
<evidence type="ECO:0000313" key="3">
    <source>
        <dbReference type="Proteomes" id="UP000236161"/>
    </source>
</evidence>
<dbReference type="EMBL" id="KZ452004">
    <property type="protein sequence ID" value="PKA52437.1"/>
    <property type="molecule type" value="Genomic_DNA"/>
</dbReference>
<feature type="transmembrane region" description="Helical" evidence="1">
    <location>
        <begin position="21"/>
        <end position="39"/>
    </location>
</feature>
<reference evidence="2 3" key="1">
    <citation type="journal article" date="2017" name="Nature">
        <title>The Apostasia genome and the evolution of orchids.</title>
        <authorList>
            <person name="Zhang G.Q."/>
            <person name="Liu K.W."/>
            <person name="Li Z."/>
            <person name="Lohaus R."/>
            <person name="Hsiao Y.Y."/>
            <person name="Niu S.C."/>
            <person name="Wang J.Y."/>
            <person name="Lin Y.C."/>
            <person name="Xu Q."/>
            <person name="Chen L.J."/>
            <person name="Yoshida K."/>
            <person name="Fujiwara S."/>
            <person name="Wang Z.W."/>
            <person name="Zhang Y.Q."/>
            <person name="Mitsuda N."/>
            <person name="Wang M."/>
            <person name="Liu G.H."/>
            <person name="Pecoraro L."/>
            <person name="Huang H.X."/>
            <person name="Xiao X.J."/>
            <person name="Lin M."/>
            <person name="Wu X.Y."/>
            <person name="Wu W.L."/>
            <person name="Chen Y.Y."/>
            <person name="Chang S.B."/>
            <person name="Sakamoto S."/>
            <person name="Ohme-Takagi M."/>
            <person name="Yagi M."/>
            <person name="Zeng S.J."/>
            <person name="Shen C.Y."/>
            <person name="Yeh C.M."/>
            <person name="Luo Y.B."/>
            <person name="Tsai W.C."/>
            <person name="Van de Peer Y."/>
            <person name="Liu Z.J."/>
        </authorList>
    </citation>
    <scope>NUCLEOTIDE SEQUENCE [LARGE SCALE GENOMIC DNA]</scope>
    <source>
        <strain evidence="3">cv. Shenzhen</strain>
        <tissue evidence="2">Stem</tissue>
    </source>
</reference>